<dbReference type="RefSeq" id="WP_124080530.1">
    <property type="nucleotide sequence ID" value="NZ_UWPJ01000024.1"/>
</dbReference>
<keyword evidence="2" id="KW-0675">Receptor</keyword>
<dbReference type="EMBL" id="UWPJ01000024">
    <property type="protein sequence ID" value="VCU71067.1"/>
    <property type="molecule type" value="Genomic_DNA"/>
</dbReference>
<organism evidence="2 3">
    <name type="scientific">Pigmentiphaga humi</name>
    <dbReference type="NCBI Taxonomy" id="2478468"/>
    <lineage>
        <taxon>Bacteria</taxon>
        <taxon>Pseudomonadati</taxon>
        <taxon>Pseudomonadota</taxon>
        <taxon>Betaproteobacteria</taxon>
        <taxon>Burkholderiales</taxon>
        <taxon>Alcaligenaceae</taxon>
        <taxon>Pigmentiphaga</taxon>
    </lineage>
</organism>
<dbReference type="Gene3D" id="3.40.190.10">
    <property type="entry name" value="Periplasmic binding protein-like II"/>
    <property type="match status" value="1"/>
</dbReference>
<dbReference type="CDD" id="cd07012">
    <property type="entry name" value="PBP2_Bug_TTT"/>
    <property type="match status" value="1"/>
</dbReference>
<dbReference type="InterPro" id="IPR005064">
    <property type="entry name" value="BUG"/>
</dbReference>
<reference evidence="2 3" key="1">
    <citation type="submission" date="2018-10" db="EMBL/GenBank/DDBJ databases">
        <authorList>
            <person name="Criscuolo A."/>
        </authorList>
    </citation>
    <scope>NUCLEOTIDE SEQUENCE [LARGE SCALE GENOMIC DNA]</scope>
    <source>
        <strain evidence="2">DnA1</strain>
    </source>
</reference>
<dbReference type="Proteomes" id="UP000277294">
    <property type="component" value="Unassembled WGS sequence"/>
</dbReference>
<protein>
    <submittedName>
        <fullName evidence="2">Tripartite tricarboxylate transporter family receptor</fullName>
    </submittedName>
</protein>
<dbReference type="InterPro" id="IPR042100">
    <property type="entry name" value="Bug_dom1"/>
</dbReference>
<dbReference type="PANTHER" id="PTHR42928">
    <property type="entry name" value="TRICARBOXYLATE-BINDING PROTEIN"/>
    <property type="match status" value="1"/>
</dbReference>
<accession>A0A3P4B444</accession>
<proteinExistence type="inferred from homology"/>
<evidence type="ECO:0000313" key="2">
    <source>
        <dbReference type="EMBL" id="VCU71067.1"/>
    </source>
</evidence>
<dbReference type="SUPFAM" id="SSF53850">
    <property type="entry name" value="Periplasmic binding protein-like II"/>
    <property type="match status" value="1"/>
</dbReference>
<keyword evidence="3" id="KW-1185">Reference proteome</keyword>
<gene>
    <name evidence="2" type="ORF">PIGHUM_03147</name>
</gene>
<dbReference type="Gene3D" id="3.40.190.150">
    <property type="entry name" value="Bordetella uptake gene, domain 1"/>
    <property type="match status" value="1"/>
</dbReference>
<dbReference type="PIRSF" id="PIRSF017082">
    <property type="entry name" value="YflP"/>
    <property type="match status" value="1"/>
</dbReference>
<evidence type="ECO:0000313" key="3">
    <source>
        <dbReference type="Proteomes" id="UP000277294"/>
    </source>
</evidence>
<dbReference type="Pfam" id="PF03401">
    <property type="entry name" value="TctC"/>
    <property type="match status" value="1"/>
</dbReference>
<evidence type="ECO:0000256" key="1">
    <source>
        <dbReference type="ARBA" id="ARBA00006987"/>
    </source>
</evidence>
<dbReference type="PANTHER" id="PTHR42928:SF5">
    <property type="entry name" value="BLR1237 PROTEIN"/>
    <property type="match status" value="1"/>
</dbReference>
<sequence length="332" mass="34359">MHSLTDLKKVSKHAVFCLAAVAGCGMAQAESSYPDRLIMLVSAYPPGGVTDTSGRIAGEILTEKLGQPTMLENKPGASGMIGKQYVARAKPDGYTLSSGGLGGNVIPAVTMKGLPIDVAKAFVPVAGISGFANVLVVGPNSPVKSAKDLAAYAHKKGTVTASSNGVGTSAHLTTELFALKTGIKFEHVPYKGGTEAQIGIANGDLDFGFANMTSAVPMIKAGKLKALAVTGAERADQLPDVPTMKEAGFPDFVVTSWLGLYAPAGTPPEVVKKIGDTVAAGMKEQKYVAKAKAAGMDPMPMNAEEFAAFNDAELQRWGDIAKQANISLDFGK</sequence>
<comment type="similarity">
    <text evidence="1">Belongs to the UPF0065 (bug) family.</text>
</comment>
<dbReference type="OrthoDB" id="8639113at2"/>
<dbReference type="AlphaFoldDB" id="A0A3P4B444"/>
<name>A0A3P4B444_9BURK</name>